<protein>
    <submittedName>
        <fullName evidence="1">STE3-domain-containing protein</fullName>
    </submittedName>
</protein>
<gene>
    <name evidence="1" type="ORF">BV25DRAFT_1475508</name>
</gene>
<evidence type="ECO:0000313" key="2">
    <source>
        <dbReference type="Proteomes" id="UP000814140"/>
    </source>
</evidence>
<evidence type="ECO:0000313" key="1">
    <source>
        <dbReference type="EMBL" id="KAI0056903.1"/>
    </source>
</evidence>
<comment type="caution">
    <text evidence="1">The sequence shown here is derived from an EMBL/GenBank/DDBJ whole genome shotgun (WGS) entry which is preliminary data.</text>
</comment>
<dbReference type="Proteomes" id="UP000814140">
    <property type="component" value="Unassembled WGS sequence"/>
</dbReference>
<keyword evidence="2" id="KW-1185">Reference proteome</keyword>
<name>A0ACB8SM03_9AGAM</name>
<reference evidence="1" key="1">
    <citation type="submission" date="2021-03" db="EMBL/GenBank/DDBJ databases">
        <authorList>
            <consortium name="DOE Joint Genome Institute"/>
            <person name="Ahrendt S."/>
            <person name="Looney B.P."/>
            <person name="Miyauchi S."/>
            <person name="Morin E."/>
            <person name="Drula E."/>
            <person name="Courty P.E."/>
            <person name="Chicoki N."/>
            <person name="Fauchery L."/>
            <person name="Kohler A."/>
            <person name="Kuo A."/>
            <person name="Labutti K."/>
            <person name="Pangilinan J."/>
            <person name="Lipzen A."/>
            <person name="Riley R."/>
            <person name="Andreopoulos W."/>
            <person name="He G."/>
            <person name="Johnson J."/>
            <person name="Barry K.W."/>
            <person name="Grigoriev I.V."/>
            <person name="Nagy L."/>
            <person name="Hibbett D."/>
            <person name="Henrissat B."/>
            <person name="Matheny P.B."/>
            <person name="Labbe J."/>
            <person name="Martin F."/>
        </authorList>
    </citation>
    <scope>NUCLEOTIDE SEQUENCE</scope>
    <source>
        <strain evidence="1">HHB10654</strain>
    </source>
</reference>
<sequence>MSDPTYPLFPIFAFLGFLVTIIPLPWHLEAMNSATCYFMLWSSIACLNQFVNSVVWHGSVLNVAPVWCDISTRIMIGATTVSLTQAEKRRAVLIDSLLCVVLPIVCMALAYVVQGHRFDIYEDIGCYPVIIDTLAAYFLVFMWPLLLGIVSIVYCTLSIRAFARRRAGFKEFLTNNTAFTVSRYFRLMGIAMTEICCTTPLAIVVIILNATDAPMDPWKGWDDAHFDFSRVDQVPAVFWKMNPITHASVELSRWLVPLSAFLFFALFGFAEEARKQYRKAFQMVVVLLGIGRRSRDPASSPSHKQFHLSSNGSDGTLPVYGIRPPPQSKVETVDLYRSPTSEKHRLDSYPSTPTFVVSPFSDTSSLPVETLSVGNASSDCHPSPPSSPHL</sequence>
<reference evidence="1" key="2">
    <citation type="journal article" date="2022" name="New Phytol.">
        <title>Evolutionary transition to the ectomycorrhizal habit in the genomes of a hyperdiverse lineage of mushroom-forming fungi.</title>
        <authorList>
            <person name="Looney B."/>
            <person name="Miyauchi S."/>
            <person name="Morin E."/>
            <person name="Drula E."/>
            <person name="Courty P.E."/>
            <person name="Kohler A."/>
            <person name="Kuo A."/>
            <person name="LaButti K."/>
            <person name="Pangilinan J."/>
            <person name="Lipzen A."/>
            <person name="Riley R."/>
            <person name="Andreopoulos W."/>
            <person name="He G."/>
            <person name="Johnson J."/>
            <person name="Nolan M."/>
            <person name="Tritt A."/>
            <person name="Barry K.W."/>
            <person name="Grigoriev I.V."/>
            <person name="Nagy L.G."/>
            <person name="Hibbett D."/>
            <person name="Henrissat B."/>
            <person name="Matheny P.B."/>
            <person name="Labbe J."/>
            <person name="Martin F.M."/>
        </authorList>
    </citation>
    <scope>NUCLEOTIDE SEQUENCE</scope>
    <source>
        <strain evidence="1">HHB10654</strain>
    </source>
</reference>
<accession>A0ACB8SM03</accession>
<dbReference type="EMBL" id="MU277255">
    <property type="protein sequence ID" value="KAI0056903.1"/>
    <property type="molecule type" value="Genomic_DNA"/>
</dbReference>
<proteinExistence type="predicted"/>
<organism evidence="1 2">
    <name type="scientific">Artomyces pyxidatus</name>
    <dbReference type="NCBI Taxonomy" id="48021"/>
    <lineage>
        <taxon>Eukaryota</taxon>
        <taxon>Fungi</taxon>
        <taxon>Dikarya</taxon>
        <taxon>Basidiomycota</taxon>
        <taxon>Agaricomycotina</taxon>
        <taxon>Agaricomycetes</taxon>
        <taxon>Russulales</taxon>
        <taxon>Auriscalpiaceae</taxon>
        <taxon>Artomyces</taxon>
    </lineage>
</organism>